<accession>A0A6J4KYH2</accession>
<feature type="compositionally biased region" description="Basic and acidic residues" evidence="1">
    <location>
        <begin position="26"/>
        <end position="36"/>
    </location>
</feature>
<name>A0A6J4KYH2_9ACTN</name>
<evidence type="ECO:0000313" key="2">
    <source>
        <dbReference type="EMBL" id="CAA9316780.1"/>
    </source>
</evidence>
<feature type="non-terminal residue" evidence="2">
    <location>
        <position position="51"/>
    </location>
</feature>
<organism evidence="2">
    <name type="scientific">uncultured Nocardioidaceae bacterium</name>
    <dbReference type="NCBI Taxonomy" id="253824"/>
    <lineage>
        <taxon>Bacteria</taxon>
        <taxon>Bacillati</taxon>
        <taxon>Actinomycetota</taxon>
        <taxon>Actinomycetes</taxon>
        <taxon>Propionibacteriales</taxon>
        <taxon>Nocardioidaceae</taxon>
        <taxon>environmental samples</taxon>
    </lineage>
</organism>
<dbReference type="AlphaFoldDB" id="A0A6J4KYH2"/>
<feature type="region of interest" description="Disordered" evidence="1">
    <location>
        <begin position="1"/>
        <end position="51"/>
    </location>
</feature>
<sequence>DHSRGDQQHRSPSAHWPRSLGRRRDRTVQRGHRGEAAHTAAPAAHPRRHGR</sequence>
<proteinExistence type="predicted"/>
<protein>
    <submittedName>
        <fullName evidence="2">Uncharacterized protein</fullName>
    </submittedName>
</protein>
<evidence type="ECO:0000256" key="1">
    <source>
        <dbReference type="SAM" id="MobiDB-lite"/>
    </source>
</evidence>
<dbReference type="EMBL" id="CADCUG010000014">
    <property type="protein sequence ID" value="CAA9316780.1"/>
    <property type="molecule type" value="Genomic_DNA"/>
</dbReference>
<reference evidence="2" key="1">
    <citation type="submission" date="2020-02" db="EMBL/GenBank/DDBJ databases">
        <authorList>
            <person name="Meier V. D."/>
        </authorList>
    </citation>
    <scope>NUCLEOTIDE SEQUENCE</scope>
    <source>
        <strain evidence="2">AVDCRST_MAG29</strain>
    </source>
</reference>
<gene>
    <name evidence="2" type="ORF">AVDCRST_MAG29-161</name>
</gene>
<feature type="non-terminal residue" evidence="2">
    <location>
        <position position="1"/>
    </location>
</feature>